<accession>A0A9J6B2W9</accession>
<keyword evidence="2" id="KW-1185">Reference proteome</keyword>
<dbReference type="Proteomes" id="UP000824120">
    <property type="component" value="Chromosome 1"/>
</dbReference>
<protein>
    <submittedName>
        <fullName evidence="1">Uncharacterized protein</fullName>
    </submittedName>
</protein>
<evidence type="ECO:0000313" key="1">
    <source>
        <dbReference type="EMBL" id="KAG5631101.1"/>
    </source>
</evidence>
<comment type="caution">
    <text evidence="1">The sequence shown here is derived from an EMBL/GenBank/DDBJ whole genome shotgun (WGS) entry which is preliminary data.</text>
</comment>
<sequence length="113" mass="13060">MQSKINSLFNSFSFIPKSVDSSKFCSDQFNYKGYGNMFCLHTNKNLEIHLGIIRDGQLFLFCLYRIKNRLLPSPVSERAWTLYSTTQIQVQGQISLPLLNYSCYAQHAYGQCE</sequence>
<organism evidence="1 2">
    <name type="scientific">Solanum commersonii</name>
    <name type="common">Commerson's wild potato</name>
    <name type="synonym">Commerson's nightshade</name>
    <dbReference type="NCBI Taxonomy" id="4109"/>
    <lineage>
        <taxon>Eukaryota</taxon>
        <taxon>Viridiplantae</taxon>
        <taxon>Streptophyta</taxon>
        <taxon>Embryophyta</taxon>
        <taxon>Tracheophyta</taxon>
        <taxon>Spermatophyta</taxon>
        <taxon>Magnoliopsida</taxon>
        <taxon>eudicotyledons</taxon>
        <taxon>Gunneridae</taxon>
        <taxon>Pentapetalae</taxon>
        <taxon>asterids</taxon>
        <taxon>lamiids</taxon>
        <taxon>Solanales</taxon>
        <taxon>Solanaceae</taxon>
        <taxon>Solanoideae</taxon>
        <taxon>Solaneae</taxon>
        <taxon>Solanum</taxon>
    </lineage>
</organism>
<name>A0A9J6B2W9_SOLCO</name>
<gene>
    <name evidence="1" type="ORF">H5410_002818</name>
</gene>
<reference evidence="1 2" key="1">
    <citation type="submission" date="2020-09" db="EMBL/GenBank/DDBJ databases">
        <title>De no assembly of potato wild relative species, Solanum commersonii.</title>
        <authorList>
            <person name="Cho K."/>
        </authorList>
    </citation>
    <scope>NUCLEOTIDE SEQUENCE [LARGE SCALE GENOMIC DNA]</scope>
    <source>
        <strain evidence="1">LZ3.2</strain>
        <tissue evidence="1">Leaf</tissue>
    </source>
</reference>
<dbReference type="EMBL" id="JACXVP010000001">
    <property type="protein sequence ID" value="KAG5631101.1"/>
    <property type="molecule type" value="Genomic_DNA"/>
</dbReference>
<proteinExistence type="predicted"/>
<dbReference type="AlphaFoldDB" id="A0A9J6B2W9"/>
<evidence type="ECO:0000313" key="2">
    <source>
        <dbReference type="Proteomes" id="UP000824120"/>
    </source>
</evidence>